<feature type="transmembrane region" description="Helical" evidence="1">
    <location>
        <begin position="311"/>
        <end position="329"/>
    </location>
</feature>
<dbReference type="RefSeq" id="WP_008507024.1">
    <property type="nucleotide sequence ID" value="NZ_CM001403.1"/>
</dbReference>
<dbReference type="STRING" id="714943.Mucpa_2712"/>
<dbReference type="InterPro" id="IPR032176">
    <property type="entry name" value="DUF5009"/>
</dbReference>
<protein>
    <recommendedName>
        <fullName evidence="2">DUF5009 domain-containing protein</fullName>
    </recommendedName>
</protein>
<feature type="transmembrane region" description="Helical" evidence="1">
    <location>
        <begin position="62"/>
        <end position="84"/>
    </location>
</feature>
<evidence type="ECO:0000256" key="1">
    <source>
        <dbReference type="SAM" id="Phobius"/>
    </source>
</evidence>
<feature type="transmembrane region" description="Helical" evidence="1">
    <location>
        <begin position="373"/>
        <end position="392"/>
    </location>
</feature>
<keyword evidence="1" id="KW-1133">Transmembrane helix</keyword>
<feature type="transmembrane region" description="Helical" evidence="1">
    <location>
        <begin position="157"/>
        <end position="175"/>
    </location>
</feature>
<feature type="domain" description="DUF5009" evidence="2">
    <location>
        <begin position="12"/>
        <end position="268"/>
    </location>
</feature>
<feature type="transmembrane region" description="Helical" evidence="1">
    <location>
        <begin position="104"/>
        <end position="122"/>
    </location>
</feature>
<keyword evidence="1" id="KW-0812">Transmembrane</keyword>
<feature type="transmembrane region" description="Helical" evidence="1">
    <location>
        <begin position="341"/>
        <end position="361"/>
    </location>
</feature>
<feature type="transmembrane region" description="Helical" evidence="1">
    <location>
        <begin position="187"/>
        <end position="204"/>
    </location>
</feature>
<dbReference type="Proteomes" id="UP000002774">
    <property type="component" value="Chromosome"/>
</dbReference>
<evidence type="ECO:0000313" key="4">
    <source>
        <dbReference type="Proteomes" id="UP000002774"/>
    </source>
</evidence>
<accession>H1Y6N2</accession>
<organism evidence="3 4">
    <name type="scientific">Mucilaginibacter paludis DSM 18603</name>
    <dbReference type="NCBI Taxonomy" id="714943"/>
    <lineage>
        <taxon>Bacteria</taxon>
        <taxon>Pseudomonadati</taxon>
        <taxon>Bacteroidota</taxon>
        <taxon>Sphingobacteriia</taxon>
        <taxon>Sphingobacteriales</taxon>
        <taxon>Sphingobacteriaceae</taxon>
        <taxon>Mucilaginibacter</taxon>
    </lineage>
</organism>
<reference evidence="3" key="1">
    <citation type="submission" date="2011-09" db="EMBL/GenBank/DDBJ databases">
        <title>The permanent draft genome of Mucilaginibacter paludis DSM 18603.</title>
        <authorList>
            <consortium name="US DOE Joint Genome Institute (JGI-PGF)"/>
            <person name="Lucas S."/>
            <person name="Han J."/>
            <person name="Lapidus A."/>
            <person name="Bruce D."/>
            <person name="Goodwin L."/>
            <person name="Pitluck S."/>
            <person name="Peters L."/>
            <person name="Kyrpides N."/>
            <person name="Mavromatis K."/>
            <person name="Ivanova N."/>
            <person name="Mikhailova N."/>
            <person name="Held B."/>
            <person name="Detter J.C."/>
            <person name="Tapia R."/>
            <person name="Han C."/>
            <person name="Land M."/>
            <person name="Hauser L."/>
            <person name="Markowitz V."/>
            <person name="Cheng J.-F."/>
            <person name="Hugenholtz P."/>
            <person name="Woyke T."/>
            <person name="Wu D."/>
            <person name="Tindall B."/>
            <person name="Brambilla E."/>
            <person name="Klenk H.-P."/>
            <person name="Eisen J.A."/>
        </authorList>
    </citation>
    <scope>NUCLEOTIDE SEQUENCE [LARGE SCALE GENOMIC DNA]</scope>
    <source>
        <strain evidence="3">DSM 18603</strain>
    </source>
</reference>
<sequence length="473" mass="53006">MINTTIQTPPQRANSLDALRGTAILLMVLSGSIAFGGILPGWMYHAQVPPPAHQFKPDLPGITWVDLVFPFFLFAMGAAIPLALVKKSAVQPLWKTLLQIAQRYVLLAFFSVFTMHARSWVMSAAPGLADQLLSIGCFVLLFLMYSYKQEWQGKAALMVKVSGFILALAFLALYPFKNGFSFNQNDIIIMVLANMALFASLIWLSTQNKPWLRIGLLPFVMAVFLSGKDTTTWNSVLYNWSPALWAYKFYYLKYLFIVLPGTLAGEWLLSFVHEAKTGNSTPAKVKNLWLLCLFCWLLLIGNLVGLYTRLLVPNLFFTAAVSALLVYGVKLQPDGPQKNLLERFIHAGIYLLLLGLFFEAYEGGIKKDFSTYSYYFVTTGLAFTTLASFTLMEQTPFFKPFIQFLADNGKNPMIAYTAGNLLLIPVLKITGGQKLLDLMDHQVVGAFLRGVIFTGIVSLITVYCTRKKLYWKT</sequence>
<dbReference type="Pfam" id="PF16401">
    <property type="entry name" value="DUF5009"/>
    <property type="match status" value="1"/>
</dbReference>
<dbReference type="HOGENOM" id="CLU_582372_0_0_10"/>
<feature type="transmembrane region" description="Helical" evidence="1">
    <location>
        <begin position="443"/>
        <end position="464"/>
    </location>
</feature>
<dbReference type="PANTHER" id="PTHR31061">
    <property type="entry name" value="LD22376P"/>
    <property type="match status" value="1"/>
</dbReference>
<evidence type="ECO:0000313" key="3">
    <source>
        <dbReference type="EMBL" id="EHQ26824.1"/>
    </source>
</evidence>
<gene>
    <name evidence="3" type="ORF">Mucpa_2712</name>
</gene>
<feature type="transmembrane region" description="Helical" evidence="1">
    <location>
        <begin position="288"/>
        <end position="305"/>
    </location>
</feature>
<keyword evidence="1" id="KW-0472">Membrane</keyword>
<evidence type="ECO:0000259" key="2">
    <source>
        <dbReference type="Pfam" id="PF16401"/>
    </source>
</evidence>
<feature type="transmembrane region" description="Helical" evidence="1">
    <location>
        <begin position="247"/>
        <end position="268"/>
    </location>
</feature>
<feature type="transmembrane region" description="Helical" evidence="1">
    <location>
        <begin position="128"/>
        <end position="145"/>
    </location>
</feature>
<dbReference type="AlphaFoldDB" id="H1Y6N2"/>
<dbReference type="EMBL" id="CM001403">
    <property type="protein sequence ID" value="EHQ26824.1"/>
    <property type="molecule type" value="Genomic_DNA"/>
</dbReference>
<keyword evidence="4" id="KW-1185">Reference proteome</keyword>
<dbReference type="OrthoDB" id="9788724at2"/>
<name>H1Y6N2_9SPHI</name>
<dbReference type="PANTHER" id="PTHR31061:SF24">
    <property type="entry name" value="LD22376P"/>
    <property type="match status" value="1"/>
</dbReference>
<feature type="transmembrane region" description="Helical" evidence="1">
    <location>
        <begin position="21"/>
        <end position="42"/>
    </location>
</feature>
<dbReference type="eggNOG" id="COG4299">
    <property type="taxonomic scope" value="Bacteria"/>
</dbReference>
<proteinExistence type="predicted"/>